<reference evidence="1" key="1">
    <citation type="submission" date="2021-02" db="EMBL/GenBank/DDBJ databases">
        <authorList>
            <consortium name="DOE Joint Genome Institute"/>
            <person name="Ahrendt S."/>
            <person name="Looney B.P."/>
            <person name="Miyauchi S."/>
            <person name="Morin E."/>
            <person name="Drula E."/>
            <person name="Courty P.E."/>
            <person name="Chicoki N."/>
            <person name="Fauchery L."/>
            <person name="Kohler A."/>
            <person name="Kuo A."/>
            <person name="Labutti K."/>
            <person name="Pangilinan J."/>
            <person name="Lipzen A."/>
            <person name="Riley R."/>
            <person name="Andreopoulos W."/>
            <person name="He G."/>
            <person name="Johnson J."/>
            <person name="Barry K.W."/>
            <person name="Grigoriev I.V."/>
            <person name="Nagy L."/>
            <person name="Hibbett D."/>
            <person name="Henrissat B."/>
            <person name="Matheny P.B."/>
            <person name="Labbe J."/>
            <person name="Martin F."/>
        </authorList>
    </citation>
    <scope>NUCLEOTIDE SEQUENCE</scope>
    <source>
        <strain evidence="1">FP105234-sp</strain>
    </source>
</reference>
<protein>
    <submittedName>
        <fullName evidence="1">Uncharacterized protein</fullName>
    </submittedName>
</protein>
<dbReference type="EMBL" id="MU276070">
    <property type="protein sequence ID" value="KAI0042364.1"/>
    <property type="molecule type" value="Genomic_DNA"/>
</dbReference>
<organism evidence="1 2">
    <name type="scientific">Auriscalpium vulgare</name>
    <dbReference type="NCBI Taxonomy" id="40419"/>
    <lineage>
        <taxon>Eukaryota</taxon>
        <taxon>Fungi</taxon>
        <taxon>Dikarya</taxon>
        <taxon>Basidiomycota</taxon>
        <taxon>Agaricomycotina</taxon>
        <taxon>Agaricomycetes</taxon>
        <taxon>Russulales</taxon>
        <taxon>Auriscalpiaceae</taxon>
        <taxon>Auriscalpium</taxon>
    </lineage>
</organism>
<proteinExistence type="predicted"/>
<accession>A0ACB8RDZ0</accession>
<gene>
    <name evidence="1" type="ORF">FA95DRAFT_1610267</name>
</gene>
<evidence type="ECO:0000313" key="1">
    <source>
        <dbReference type="EMBL" id="KAI0042364.1"/>
    </source>
</evidence>
<keyword evidence="2" id="KW-1185">Reference proteome</keyword>
<evidence type="ECO:0000313" key="2">
    <source>
        <dbReference type="Proteomes" id="UP000814033"/>
    </source>
</evidence>
<name>A0ACB8RDZ0_9AGAM</name>
<sequence length="444" mass="48913">MLEVHAILPADAGHVALKLSPGVTVQNAAGTLAEAIRTKLETSDPPVHMSPEVIKEYFSRMQVYQRVNSASPADNPTLSSFAPPANVSPHYLIVFNMQATDGKATLLNETFLAQLEALSASHAEVPGEAAAVTAAASKRARKKKSKKGSATPQSGAVTPLTPVSQSDVLPSASVSPGPSSPLQDDLRRLEARFESFQAEQGRKINELETKHGLEINGLTAKIDGLKTKIKELKEKGAADRLEIDGLKTKIDSLQAKINVHETTIGDLQKKNRDIETKKEKQQNEANKREEKSDRDMRTLKAEVADLRSLKEEMTKKIVASTLKENKLDRRALIDKASRMLFNRYGISIEDVKFKTFNAFLENAHAKLSADEKKLLTVDRELRTIYSSWKSSVRGEGNEAAHREDAKRMNDAVVAMKEGNDRTAMENIHMFCQNSLPTMEYSPSA</sequence>
<comment type="caution">
    <text evidence="1">The sequence shown here is derived from an EMBL/GenBank/DDBJ whole genome shotgun (WGS) entry which is preliminary data.</text>
</comment>
<reference evidence="1" key="2">
    <citation type="journal article" date="2022" name="New Phytol.">
        <title>Evolutionary transition to the ectomycorrhizal habit in the genomes of a hyperdiverse lineage of mushroom-forming fungi.</title>
        <authorList>
            <person name="Looney B."/>
            <person name="Miyauchi S."/>
            <person name="Morin E."/>
            <person name="Drula E."/>
            <person name="Courty P.E."/>
            <person name="Kohler A."/>
            <person name="Kuo A."/>
            <person name="LaButti K."/>
            <person name="Pangilinan J."/>
            <person name="Lipzen A."/>
            <person name="Riley R."/>
            <person name="Andreopoulos W."/>
            <person name="He G."/>
            <person name="Johnson J."/>
            <person name="Nolan M."/>
            <person name="Tritt A."/>
            <person name="Barry K.W."/>
            <person name="Grigoriev I.V."/>
            <person name="Nagy L.G."/>
            <person name="Hibbett D."/>
            <person name="Henrissat B."/>
            <person name="Matheny P.B."/>
            <person name="Labbe J."/>
            <person name="Martin F.M."/>
        </authorList>
    </citation>
    <scope>NUCLEOTIDE SEQUENCE</scope>
    <source>
        <strain evidence="1">FP105234-sp</strain>
    </source>
</reference>
<dbReference type="Proteomes" id="UP000814033">
    <property type="component" value="Unassembled WGS sequence"/>
</dbReference>